<evidence type="ECO:0000313" key="5">
    <source>
        <dbReference type="Proteomes" id="UP001231189"/>
    </source>
</evidence>
<feature type="compositionally biased region" description="Low complexity" evidence="2">
    <location>
        <begin position="38"/>
        <end position="50"/>
    </location>
</feature>
<dbReference type="AlphaFoldDB" id="A0AAD8U685"/>
<evidence type="ECO:0000259" key="3">
    <source>
        <dbReference type="Pfam" id="PF03732"/>
    </source>
</evidence>
<feature type="region of interest" description="Disordered" evidence="2">
    <location>
        <begin position="32"/>
        <end position="58"/>
    </location>
</feature>
<organism evidence="4 5">
    <name type="scientific">Lolium multiflorum</name>
    <name type="common">Italian ryegrass</name>
    <name type="synonym">Lolium perenne subsp. multiflorum</name>
    <dbReference type="NCBI Taxonomy" id="4521"/>
    <lineage>
        <taxon>Eukaryota</taxon>
        <taxon>Viridiplantae</taxon>
        <taxon>Streptophyta</taxon>
        <taxon>Embryophyta</taxon>
        <taxon>Tracheophyta</taxon>
        <taxon>Spermatophyta</taxon>
        <taxon>Magnoliopsida</taxon>
        <taxon>Liliopsida</taxon>
        <taxon>Poales</taxon>
        <taxon>Poaceae</taxon>
        <taxon>BOP clade</taxon>
        <taxon>Pooideae</taxon>
        <taxon>Poodae</taxon>
        <taxon>Poeae</taxon>
        <taxon>Poeae Chloroplast Group 2 (Poeae type)</taxon>
        <taxon>Loliodinae</taxon>
        <taxon>Loliinae</taxon>
        <taxon>Lolium</taxon>
    </lineage>
</organism>
<feature type="region of interest" description="Disordered" evidence="2">
    <location>
        <begin position="188"/>
        <end position="212"/>
    </location>
</feature>
<proteinExistence type="predicted"/>
<evidence type="ECO:0000313" key="4">
    <source>
        <dbReference type="EMBL" id="KAK1698633.1"/>
    </source>
</evidence>
<dbReference type="EMBL" id="JAUUTY010000001">
    <property type="protein sequence ID" value="KAK1698633.1"/>
    <property type="molecule type" value="Genomic_DNA"/>
</dbReference>
<dbReference type="Gene3D" id="2.40.70.10">
    <property type="entry name" value="Acid Proteases"/>
    <property type="match status" value="1"/>
</dbReference>
<dbReference type="Pfam" id="PF03732">
    <property type="entry name" value="Retrotrans_gag"/>
    <property type="match status" value="1"/>
</dbReference>
<dbReference type="PANTHER" id="PTHR33223:SF8">
    <property type="entry name" value="OS04G0172440 PROTEIN"/>
    <property type="match status" value="1"/>
</dbReference>
<dbReference type="InterPro" id="IPR021109">
    <property type="entry name" value="Peptidase_aspartic_dom_sf"/>
</dbReference>
<evidence type="ECO:0000256" key="2">
    <source>
        <dbReference type="SAM" id="MobiDB-lite"/>
    </source>
</evidence>
<protein>
    <recommendedName>
        <fullName evidence="3">Retrotransposon gag domain-containing protein</fullName>
    </recommendedName>
</protein>
<feature type="region of interest" description="Disordered" evidence="2">
    <location>
        <begin position="304"/>
        <end position="351"/>
    </location>
</feature>
<feature type="compositionally biased region" description="Basic and acidic residues" evidence="2">
    <location>
        <begin position="723"/>
        <end position="736"/>
    </location>
</feature>
<accession>A0AAD8U685</accession>
<feature type="compositionally biased region" description="Low complexity" evidence="2">
    <location>
        <begin position="310"/>
        <end position="323"/>
    </location>
</feature>
<feature type="compositionally biased region" description="Basic and acidic residues" evidence="2">
    <location>
        <begin position="786"/>
        <end position="811"/>
    </location>
</feature>
<evidence type="ECO:0000256" key="1">
    <source>
        <dbReference type="SAM" id="Coils"/>
    </source>
</evidence>
<feature type="coiled-coil region" evidence="1">
    <location>
        <begin position="248"/>
        <end position="277"/>
    </location>
</feature>
<dbReference type="Proteomes" id="UP001231189">
    <property type="component" value="Unassembled WGS sequence"/>
</dbReference>
<sequence>MAVSPCPRINEVLPPVVPAVVTSTTVAPTVGHGASSLRAAARPYSPTRRPSSPPRQPIASGRMIATGSFFHIQPSSYRPASAPLTHAWMVPVGTINLFVGLASVSDPTEPRPGQQHDPFAPGQLLTATLPITGEVYVEGESALEDDADSAATTLVAGPPATTSVAESTATVSVAGSITAASVDDSISPVSHPSDFENDSVLPLFGSDSESDSTDAALYQYPTAVFMAGGEEVPPNDPFSTPLPATANATEIEAHRTALEEQRKKELAERQKFRLEQDERARARDFPNARVNFDDPDGEVRVARVQNPDIPESSRAAAGRAANGAPPPPPPPPPPEAPRAEVDANGLPLHSSPADNVAAAQAILAKLPETGDGAILVQHAKALVAKALEQQHAAADSQGRLYSRSSSSRAASSAAANRAVANVNNCPPPAPCAAHSTNHRVEPRPERVMVAANGQPIDARTHILNDQEWRARNRANDRYADELPRQSAFNRVGPACFGPMIRGESYPVGFKGPRDIEKYDTHIDPTVWIDSYTMAMGIQGHSELLAARYLPLMMDGVNRHWFNTLPPNSIDSWEEARAAFIQHFASAYTRATTIEDLDRCIQGPRESTRRWVQRWQDMWTTSSGISTDTAIYCFRRCCRYEPLSAKLRRVSRDNISIAELFDIALRYADEDPAVDSDDEYGQRRNRRPAQPDNRRGDYRFSGRSSNGKRRADGGHTELVANADYEQRDPKSFRRDNRAPWGDRPPPKRFDARSLLDAPCIYHSKEGKPSTHTTGNCYSLKEIEKARRAKEADGSNQHKDRSKDQDQHKEDGFGRSAGSLHTFTGVGDRRDRKVLTRAVAVHAVILDDIPRWLNWSEESITWSREDHAPRIEYPGRVALVVRPKVADYWLPKTLMDGGSSINILYYETFQRLGLPDSRLENTKVTFHGIVPGRKAFPIGKVTLPVTFGTPVNYRTERITFEVVNFRSPYHCVLGRQAFARFMAAPHYAYNMMKMPGPRGVITVHGDPEMALECEDNGAKLADAVIAEEHDHNAELAKYPVDRNDPTILEKPTELDSPVATFKPTTDTRQVDLVENDSSRQVTIGTGLSAQ</sequence>
<feature type="domain" description="Retrotransposon gag" evidence="3">
    <location>
        <begin position="549"/>
        <end position="633"/>
    </location>
</feature>
<comment type="caution">
    <text evidence="4">The sequence shown here is derived from an EMBL/GenBank/DDBJ whole genome shotgun (WGS) entry which is preliminary data.</text>
</comment>
<name>A0AAD8U685_LOLMU</name>
<reference evidence="4" key="1">
    <citation type="submission" date="2023-07" db="EMBL/GenBank/DDBJ databases">
        <title>A chromosome-level genome assembly of Lolium multiflorum.</title>
        <authorList>
            <person name="Chen Y."/>
            <person name="Copetti D."/>
            <person name="Kolliker R."/>
            <person name="Studer B."/>
        </authorList>
    </citation>
    <scope>NUCLEOTIDE SEQUENCE</scope>
    <source>
        <strain evidence="4">02402/16</strain>
        <tissue evidence="4">Leaf</tissue>
    </source>
</reference>
<dbReference type="PANTHER" id="PTHR33223">
    <property type="entry name" value="CCHC-TYPE DOMAIN-CONTAINING PROTEIN"/>
    <property type="match status" value="1"/>
</dbReference>
<dbReference type="CDD" id="cd00303">
    <property type="entry name" value="retropepsin_like"/>
    <property type="match status" value="1"/>
</dbReference>
<feature type="region of interest" description="Disordered" evidence="2">
    <location>
        <begin position="673"/>
        <end position="750"/>
    </location>
</feature>
<feature type="compositionally biased region" description="Pro residues" evidence="2">
    <location>
        <begin position="324"/>
        <end position="336"/>
    </location>
</feature>
<gene>
    <name evidence="4" type="ORF">QYE76_015330</name>
</gene>
<keyword evidence="1" id="KW-0175">Coiled coil</keyword>
<dbReference type="InterPro" id="IPR005162">
    <property type="entry name" value="Retrotrans_gag_dom"/>
</dbReference>
<keyword evidence="5" id="KW-1185">Reference proteome</keyword>
<feature type="region of interest" description="Disordered" evidence="2">
    <location>
        <begin position="786"/>
        <end position="822"/>
    </location>
</feature>